<keyword evidence="2" id="KW-1133">Transmembrane helix</keyword>
<evidence type="ECO:0000313" key="4">
    <source>
        <dbReference type="Proteomes" id="UP001166293"/>
    </source>
</evidence>
<organism evidence="3 4">
    <name type="scientific">Thalassococcus arenae</name>
    <dbReference type="NCBI Taxonomy" id="2851652"/>
    <lineage>
        <taxon>Bacteria</taxon>
        <taxon>Pseudomonadati</taxon>
        <taxon>Pseudomonadota</taxon>
        <taxon>Alphaproteobacteria</taxon>
        <taxon>Rhodobacterales</taxon>
        <taxon>Roseobacteraceae</taxon>
        <taxon>Thalassococcus</taxon>
    </lineage>
</organism>
<evidence type="ECO:0000313" key="3">
    <source>
        <dbReference type="EMBL" id="MBV2359065.1"/>
    </source>
</evidence>
<sequence>MTSMQINGSETGIVRLFHLDLPREAVERFTTQAGTGEWPLKYALGAKTLRADFVDVVDIRDLGDMVLSDYLAQAHNATGSDFRALRQRIDALRGHAVVIPSQAFGNTAQTLTVANPLRWIGTFGEVKPKSPGPKLQSDAARPGESRPADTQPPIRTSGALRLATLGLGVLAILLLALFLR</sequence>
<feature type="transmembrane region" description="Helical" evidence="2">
    <location>
        <begin position="159"/>
        <end position="179"/>
    </location>
</feature>
<keyword evidence="2" id="KW-0472">Membrane</keyword>
<dbReference type="EMBL" id="JAHRWL010000001">
    <property type="protein sequence ID" value="MBV2359065.1"/>
    <property type="molecule type" value="Genomic_DNA"/>
</dbReference>
<accession>A0ABS6N4X6</accession>
<reference evidence="3" key="1">
    <citation type="submission" date="2021-06" db="EMBL/GenBank/DDBJ databases">
        <title>Thalassococcus sp. CAU 1522 isolated from sea sand, Republic of Korea.</title>
        <authorList>
            <person name="Kim W."/>
        </authorList>
    </citation>
    <scope>NUCLEOTIDE SEQUENCE</scope>
    <source>
        <strain evidence="3">CAU 1522</strain>
    </source>
</reference>
<keyword evidence="2" id="KW-0812">Transmembrane</keyword>
<evidence type="ECO:0000256" key="1">
    <source>
        <dbReference type="SAM" id="MobiDB-lite"/>
    </source>
</evidence>
<protein>
    <submittedName>
        <fullName evidence="3">Aspartate carbamoyltransferase catalytic subunit</fullName>
    </submittedName>
</protein>
<name>A0ABS6N4X6_9RHOB</name>
<feature type="region of interest" description="Disordered" evidence="1">
    <location>
        <begin position="127"/>
        <end position="155"/>
    </location>
</feature>
<dbReference type="Proteomes" id="UP001166293">
    <property type="component" value="Unassembled WGS sequence"/>
</dbReference>
<evidence type="ECO:0000256" key="2">
    <source>
        <dbReference type="SAM" id="Phobius"/>
    </source>
</evidence>
<keyword evidence="4" id="KW-1185">Reference proteome</keyword>
<gene>
    <name evidence="3" type="ORF">KUH32_04695</name>
</gene>
<proteinExistence type="predicted"/>
<comment type="caution">
    <text evidence="3">The sequence shown here is derived from an EMBL/GenBank/DDBJ whole genome shotgun (WGS) entry which is preliminary data.</text>
</comment>